<dbReference type="Pfam" id="PF18883">
    <property type="entry name" value="AC_1"/>
    <property type="match status" value="1"/>
</dbReference>
<dbReference type="InterPro" id="IPR050909">
    <property type="entry name" value="Bact_Autotransporter_VF"/>
</dbReference>
<dbReference type="InterPro" id="IPR011050">
    <property type="entry name" value="Pectin_lyase_fold/virulence"/>
</dbReference>
<dbReference type="SUPFAM" id="SSF103515">
    <property type="entry name" value="Autotransporter"/>
    <property type="match status" value="1"/>
</dbReference>
<dbReference type="InterPro" id="IPR036709">
    <property type="entry name" value="Autotransporte_beta_dom_sf"/>
</dbReference>
<dbReference type="Gene3D" id="2.40.128.130">
    <property type="entry name" value="Autotransporter beta-domain"/>
    <property type="match status" value="1"/>
</dbReference>
<dbReference type="PANTHER" id="PTHR12338:SF5">
    <property type="entry name" value="ANTIGEN 43-RELATED"/>
    <property type="match status" value="1"/>
</dbReference>
<gene>
    <name evidence="3" type="ORF">C2E16_17570</name>
</gene>
<dbReference type="RefSeq" id="WP_104951585.1">
    <property type="nucleotide sequence ID" value="NZ_CP026378.1"/>
</dbReference>
<feature type="domain" description="Autotransporter" evidence="2">
    <location>
        <begin position="322"/>
        <end position="603"/>
    </location>
</feature>
<dbReference type="NCBIfam" id="TIGR01414">
    <property type="entry name" value="autotrans_barl"/>
    <property type="match status" value="1"/>
</dbReference>
<evidence type="ECO:0000259" key="2">
    <source>
        <dbReference type="PROSITE" id="PS51208"/>
    </source>
</evidence>
<accession>A0ABM6S4P8</accession>
<dbReference type="InterPro" id="IPR005546">
    <property type="entry name" value="Autotransporte_beta"/>
</dbReference>
<reference evidence="3 4" key="1">
    <citation type="submission" date="2018-01" db="EMBL/GenBank/DDBJ databases">
        <title>Complete and assembled Genome of Pantoea calida DSM22759T.</title>
        <authorList>
            <person name="Stevens M.J.A."/>
            <person name="Zurfluh K."/>
            <person name="Stephan R."/>
        </authorList>
    </citation>
    <scope>NUCLEOTIDE SEQUENCE [LARGE SCALE GENOMIC DNA]</scope>
    <source>
        <strain evidence="3 4">DSM 22759</strain>
    </source>
</reference>
<organism evidence="3 4">
    <name type="scientific">Mixta calida</name>
    <dbReference type="NCBI Taxonomy" id="665913"/>
    <lineage>
        <taxon>Bacteria</taxon>
        <taxon>Pseudomonadati</taxon>
        <taxon>Pseudomonadota</taxon>
        <taxon>Gammaproteobacteria</taxon>
        <taxon>Enterobacterales</taxon>
        <taxon>Erwiniaceae</taxon>
        <taxon>Mixta</taxon>
    </lineage>
</organism>
<dbReference type="Proteomes" id="UP000237673">
    <property type="component" value="Chromosome"/>
</dbReference>
<dbReference type="EMBL" id="CP026378">
    <property type="protein sequence ID" value="AUY26537.1"/>
    <property type="molecule type" value="Genomic_DNA"/>
</dbReference>
<dbReference type="InterPro" id="IPR012332">
    <property type="entry name" value="Autotransporter_pectin_lyase_C"/>
</dbReference>
<dbReference type="PANTHER" id="PTHR12338">
    <property type="entry name" value="AUTOTRANSPORTER"/>
    <property type="match status" value="1"/>
</dbReference>
<dbReference type="PROSITE" id="PS51208">
    <property type="entry name" value="AUTOTRANSPORTER"/>
    <property type="match status" value="1"/>
</dbReference>
<dbReference type="SUPFAM" id="SSF51126">
    <property type="entry name" value="Pectin lyase-like"/>
    <property type="match status" value="1"/>
</dbReference>
<dbReference type="InterPro" id="IPR006315">
    <property type="entry name" value="OM_autotransptr_brl_dom"/>
</dbReference>
<dbReference type="Pfam" id="PF03797">
    <property type="entry name" value="Autotransporter"/>
    <property type="match status" value="1"/>
</dbReference>
<feature type="compositionally biased region" description="Gly residues" evidence="1">
    <location>
        <begin position="198"/>
        <end position="215"/>
    </location>
</feature>
<feature type="region of interest" description="Disordered" evidence="1">
    <location>
        <begin position="180"/>
        <end position="278"/>
    </location>
</feature>
<dbReference type="Gene3D" id="2.160.20.20">
    <property type="match status" value="1"/>
</dbReference>
<protein>
    <recommendedName>
        <fullName evidence="2">Autotransporter domain-containing protein</fullName>
    </recommendedName>
</protein>
<proteinExistence type="predicted"/>
<name>A0ABM6S4P8_9GAMM</name>
<sequence length="603" mass="63973">MGAVTADNGSIDLRTADNAYLYSTTSTLNGGTINLALNGANSVWDMTGSSSLTHLQLNGGTINFLNDSGTEFKTLKVNGDYSGNGGSLVMNVTLNSDNDSPSDRMIVTGNTSGNTTVKFNHIYGHGDHTDMGIELITVNGVSEGQFIQDRRIGIGLYDYALVQKGKNWYLSNSLADIENNDTIPAPESPDNGASDNGNSGGSNGAGDSGNTGGSDGANDNGNTGGSNGGNGNTGGSNGGNGNSGGSNGDNGNGGASNGDNSNTGDANGDNGNSGKVGRYDYTKVYRPESGSYIANMAAVNTLFLTRLHDRQGEHEYVDYATGERHSTTLWMRNTGSHSRFEEAGGQLISRSNSYVLQLGGDIAHWSSNARDGGRLGLMAGYGHNRNKSRSEITGYTSRGQADGYSVGIYGTWFADEATRTGAWIDSWVQYSWFHNSVSGAQMREEKYRSDGVTASLEAGYALPIGSSEKFSYWLEPRGQAVWMNVQADSLGEDQGTHVSMTGSGNVMTQLGMRVWMKGKPENGVADSFRPYIEANWIHHTRDFGVKMNGEGSTMIGSRNLAEARIGAEGEVNSRLALWADVGQRTGQNKYSDTRGTVGIKFQF</sequence>
<dbReference type="SMART" id="SM00869">
    <property type="entry name" value="Autotransporter"/>
    <property type="match status" value="1"/>
</dbReference>
<feature type="compositionally biased region" description="Gly residues" evidence="1">
    <location>
        <begin position="222"/>
        <end position="256"/>
    </location>
</feature>
<evidence type="ECO:0000313" key="3">
    <source>
        <dbReference type="EMBL" id="AUY26537.1"/>
    </source>
</evidence>
<keyword evidence="4" id="KW-1185">Reference proteome</keyword>
<evidence type="ECO:0000256" key="1">
    <source>
        <dbReference type="SAM" id="MobiDB-lite"/>
    </source>
</evidence>
<evidence type="ECO:0000313" key="4">
    <source>
        <dbReference type="Proteomes" id="UP000237673"/>
    </source>
</evidence>
<dbReference type="CDD" id="cd01344">
    <property type="entry name" value="PL2_Passenger_AT"/>
    <property type="match status" value="1"/>
</dbReference>
<dbReference type="InterPro" id="IPR043990">
    <property type="entry name" value="AC_1"/>
</dbReference>